<gene>
    <name evidence="6" type="ORF">RchiOBHm_Chr2g0114621</name>
</gene>
<dbReference type="GO" id="GO:0004674">
    <property type="term" value="F:protein serine/threonine kinase activity"/>
    <property type="evidence" value="ECO:0007669"/>
    <property type="project" value="UniProtKB-KW"/>
</dbReference>
<evidence type="ECO:0000256" key="5">
    <source>
        <dbReference type="ARBA" id="ARBA00022840"/>
    </source>
</evidence>
<dbReference type="STRING" id="74649.A0A2P6RQS7"/>
<comment type="caution">
    <text evidence="6">The sequence shown here is derived from an EMBL/GenBank/DDBJ whole genome shotgun (WGS) entry which is preliminary data.</text>
</comment>
<keyword evidence="4 6" id="KW-0418">Kinase</keyword>
<proteinExistence type="predicted"/>
<evidence type="ECO:0000256" key="4">
    <source>
        <dbReference type="ARBA" id="ARBA00022777"/>
    </source>
</evidence>
<dbReference type="PANTHER" id="PTHR27002:SF1073">
    <property type="entry name" value="CYSTEINE-RICH RECEPTOR-LIKE PROTEIN KINASE 29"/>
    <property type="match status" value="1"/>
</dbReference>
<organism evidence="6 7">
    <name type="scientific">Rosa chinensis</name>
    <name type="common">China rose</name>
    <dbReference type="NCBI Taxonomy" id="74649"/>
    <lineage>
        <taxon>Eukaryota</taxon>
        <taxon>Viridiplantae</taxon>
        <taxon>Streptophyta</taxon>
        <taxon>Embryophyta</taxon>
        <taxon>Tracheophyta</taxon>
        <taxon>Spermatophyta</taxon>
        <taxon>Magnoliopsida</taxon>
        <taxon>eudicotyledons</taxon>
        <taxon>Gunneridae</taxon>
        <taxon>Pentapetalae</taxon>
        <taxon>rosids</taxon>
        <taxon>fabids</taxon>
        <taxon>Rosales</taxon>
        <taxon>Rosaceae</taxon>
        <taxon>Rosoideae</taxon>
        <taxon>Rosoideae incertae sedis</taxon>
        <taxon>Rosa</taxon>
    </lineage>
</organism>
<evidence type="ECO:0000256" key="2">
    <source>
        <dbReference type="ARBA" id="ARBA00022679"/>
    </source>
</evidence>
<dbReference type="GO" id="GO:0005886">
    <property type="term" value="C:plasma membrane"/>
    <property type="evidence" value="ECO:0007669"/>
    <property type="project" value="TreeGrafter"/>
</dbReference>
<dbReference type="EMBL" id="PDCK01000040">
    <property type="protein sequence ID" value="PRQ48783.1"/>
    <property type="molecule type" value="Genomic_DNA"/>
</dbReference>
<keyword evidence="3" id="KW-0547">Nucleotide-binding</keyword>
<evidence type="ECO:0000313" key="7">
    <source>
        <dbReference type="Proteomes" id="UP000238479"/>
    </source>
</evidence>
<accession>A0A2P6RQS7</accession>
<dbReference type="Gramene" id="PRQ48783">
    <property type="protein sequence ID" value="PRQ48783"/>
    <property type="gene ID" value="RchiOBHm_Chr2g0114621"/>
</dbReference>
<dbReference type="EC" id="2.7.11.1" evidence="6"/>
<reference evidence="6 7" key="1">
    <citation type="journal article" date="2018" name="Nat. Genet.">
        <title>The Rosa genome provides new insights in the design of modern roses.</title>
        <authorList>
            <person name="Bendahmane M."/>
        </authorList>
    </citation>
    <scope>NUCLEOTIDE SEQUENCE [LARGE SCALE GENOMIC DNA]</scope>
    <source>
        <strain evidence="7">cv. Old Blush</strain>
    </source>
</reference>
<keyword evidence="1 6" id="KW-0723">Serine/threonine-protein kinase</keyword>
<keyword evidence="2 6" id="KW-0808">Transferase</keyword>
<keyword evidence="7" id="KW-1185">Reference proteome</keyword>
<keyword evidence="5" id="KW-0067">ATP-binding</keyword>
<dbReference type="Proteomes" id="UP000238479">
    <property type="component" value="Chromosome 2"/>
</dbReference>
<evidence type="ECO:0000256" key="3">
    <source>
        <dbReference type="ARBA" id="ARBA00022741"/>
    </source>
</evidence>
<dbReference type="AlphaFoldDB" id="A0A2P6RQS7"/>
<dbReference type="GO" id="GO:0005524">
    <property type="term" value="F:ATP binding"/>
    <property type="evidence" value="ECO:0007669"/>
    <property type="project" value="UniProtKB-KW"/>
</dbReference>
<protein>
    <submittedName>
        <fullName evidence="6">Putative non-specific serine/threonine protein kinase</fullName>
        <ecNumber evidence="6">2.7.11.1</ecNumber>
    </submittedName>
</protein>
<evidence type="ECO:0000313" key="6">
    <source>
        <dbReference type="EMBL" id="PRQ48783.1"/>
    </source>
</evidence>
<dbReference type="PANTHER" id="PTHR27002">
    <property type="entry name" value="RECEPTOR-LIKE SERINE/THREONINE-PROTEIN KINASE SD1-8"/>
    <property type="match status" value="1"/>
</dbReference>
<name>A0A2P6RQS7_ROSCH</name>
<evidence type="ECO:0000256" key="1">
    <source>
        <dbReference type="ARBA" id="ARBA00022527"/>
    </source>
</evidence>
<sequence>MSIVLANVLILEKISGQKNSCFDHGENVETLPSYIFVVFSKYLSISKVSRYFHRNFLFLNQRYILEIRYFSPWAGIMRCIHIGLLCVQESLADRPTMASVILMFNSYSLNLPVPSKPAFLMYISVRSRRNVVSVEVTKNDDASLITESKSSLKLED</sequence>